<name>A0AAV4WMI8_CAEEX</name>
<accession>A0AAV4WMI8</accession>
<organism evidence="2 3">
    <name type="scientific">Caerostris extrusa</name>
    <name type="common">Bark spider</name>
    <name type="synonym">Caerostris bankana</name>
    <dbReference type="NCBI Taxonomy" id="172846"/>
    <lineage>
        <taxon>Eukaryota</taxon>
        <taxon>Metazoa</taxon>
        <taxon>Ecdysozoa</taxon>
        <taxon>Arthropoda</taxon>
        <taxon>Chelicerata</taxon>
        <taxon>Arachnida</taxon>
        <taxon>Araneae</taxon>
        <taxon>Araneomorphae</taxon>
        <taxon>Entelegynae</taxon>
        <taxon>Araneoidea</taxon>
        <taxon>Araneidae</taxon>
        <taxon>Caerostris</taxon>
    </lineage>
</organism>
<evidence type="ECO:0000313" key="2">
    <source>
        <dbReference type="EMBL" id="GIY82620.1"/>
    </source>
</evidence>
<proteinExistence type="predicted"/>
<feature type="signal peptide" evidence="1">
    <location>
        <begin position="1"/>
        <end position="22"/>
    </location>
</feature>
<reference evidence="2 3" key="1">
    <citation type="submission" date="2021-06" db="EMBL/GenBank/DDBJ databases">
        <title>Caerostris extrusa draft genome.</title>
        <authorList>
            <person name="Kono N."/>
            <person name="Arakawa K."/>
        </authorList>
    </citation>
    <scope>NUCLEOTIDE SEQUENCE [LARGE SCALE GENOMIC DNA]</scope>
</reference>
<keyword evidence="3" id="KW-1185">Reference proteome</keyword>
<comment type="caution">
    <text evidence="2">The sequence shown here is derived from an EMBL/GenBank/DDBJ whole genome shotgun (WGS) entry which is preliminary data.</text>
</comment>
<evidence type="ECO:0008006" key="4">
    <source>
        <dbReference type="Google" id="ProtNLM"/>
    </source>
</evidence>
<evidence type="ECO:0000313" key="3">
    <source>
        <dbReference type="Proteomes" id="UP001054945"/>
    </source>
</evidence>
<protein>
    <recommendedName>
        <fullName evidence="4">Secreted protein</fullName>
    </recommendedName>
</protein>
<keyword evidence="1" id="KW-0732">Signal</keyword>
<dbReference type="EMBL" id="BPLR01016265">
    <property type="protein sequence ID" value="GIY82620.1"/>
    <property type="molecule type" value="Genomic_DNA"/>
</dbReference>
<dbReference type="AlphaFoldDB" id="A0AAV4WMI8"/>
<evidence type="ECO:0000256" key="1">
    <source>
        <dbReference type="SAM" id="SignalP"/>
    </source>
</evidence>
<sequence length="97" mass="10931">MKVLQKEWFMLLSLLQSMGLLSKKCPKSPMQDDDADTGTTARNGCYQPLHLSLNILVTAKLNTFGEYGGWDRSSHRNVSLQRILHLDRTLRAGVLPC</sequence>
<gene>
    <name evidence="2" type="ORF">CEXT_34421</name>
</gene>
<feature type="chain" id="PRO_5043674670" description="Secreted protein" evidence="1">
    <location>
        <begin position="23"/>
        <end position="97"/>
    </location>
</feature>
<dbReference type="Proteomes" id="UP001054945">
    <property type="component" value="Unassembled WGS sequence"/>
</dbReference>